<dbReference type="EMBL" id="CP011058">
    <property type="protein sequence ID" value="AJY74529.1"/>
    <property type="molecule type" value="Genomic_DNA"/>
</dbReference>
<dbReference type="PANTHER" id="PTHR48098">
    <property type="entry name" value="ENTEROCHELIN ESTERASE-RELATED"/>
    <property type="match status" value="1"/>
</dbReference>
<dbReference type="KEGG" id="pbj:VN24_08035"/>
<dbReference type="PANTHER" id="PTHR48098:SF1">
    <property type="entry name" value="DIACYLGLYCEROL ACYLTRANSFERASE_MYCOLYLTRANSFERASE AG85A"/>
    <property type="match status" value="1"/>
</dbReference>
<dbReference type="AlphaFoldDB" id="A0A0D5NGK9"/>
<proteinExistence type="predicted"/>
<organism evidence="1 2">
    <name type="scientific">Paenibacillus beijingensis</name>
    <dbReference type="NCBI Taxonomy" id="1126833"/>
    <lineage>
        <taxon>Bacteria</taxon>
        <taxon>Bacillati</taxon>
        <taxon>Bacillota</taxon>
        <taxon>Bacilli</taxon>
        <taxon>Bacillales</taxon>
        <taxon>Paenibacillaceae</taxon>
        <taxon>Paenibacillus</taxon>
    </lineage>
</organism>
<protein>
    <recommendedName>
        <fullName evidence="3">Esterase</fullName>
    </recommendedName>
</protein>
<dbReference type="Gene3D" id="3.40.50.1820">
    <property type="entry name" value="alpha/beta hydrolase"/>
    <property type="match status" value="1"/>
</dbReference>
<reference evidence="2" key="2">
    <citation type="submission" date="2015-03" db="EMBL/GenBank/DDBJ databases">
        <title>Genome sequence of Paenibacillus beijingensis strain DSM 24997T.</title>
        <authorList>
            <person name="Kwak Y."/>
            <person name="Shin J.-H."/>
        </authorList>
    </citation>
    <scope>NUCLEOTIDE SEQUENCE [LARGE SCALE GENOMIC DNA]</scope>
    <source>
        <strain evidence="2">DSM 24997</strain>
    </source>
</reference>
<dbReference type="HOGENOM" id="CLU_037618_3_0_9"/>
<dbReference type="InterPro" id="IPR000801">
    <property type="entry name" value="Esterase-like"/>
</dbReference>
<reference evidence="1 2" key="1">
    <citation type="journal article" date="2015" name="J. Biotechnol.">
        <title>Complete genome sequence of Paenibacillus beijingensis 7188(T) (=DSM 24997(T)), a novel rhizobacterium from jujube garden soil.</title>
        <authorList>
            <person name="Kwak Y."/>
            <person name="Shin J.H."/>
        </authorList>
    </citation>
    <scope>NUCLEOTIDE SEQUENCE [LARGE SCALE GENOMIC DNA]</scope>
    <source>
        <strain evidence="1 2">DSM 24997</strain>
    </source>
</reference>
<dbReference type="PATRIC" id="fig|1126833.4.peg.1769"/>
<evidence type="ECO:0000313" key="2">
    <source>
        <dbReference type="Proteomes" id="UP000032633"/>
    </source>
</evidence>
<dbReference type="OrthoDB" id="9803578at2"/>
<dbReference type="RefSeq" id="WP_045669963.1">
    <property type="nucleotide sequence ID" value="NZ_CP011058.1"/>
</dbReference>
<keyword evidence="2" id="KW-1185">Reference proteome</keyword>
<dbReference type="GO" id="GO:0016747">
    <property type="term" value="F:acyltransferase activity, transferring groups other than amino-acyl groups"/>
    <property type="evidence" value="ECO:0007669"/>
    <property type="project" value="TreeGrafter"/>
</dbReference>
<evidence type="ECO:0000313" key="1">
    <source>
        <dbReference type="EMBL" id="AJY74529.1"/>
    </source>
</evidence>
<dbReference type="Pfam" id="PF00756">
    <property type="entry name" value="Esterase"/>
    <property type="match status" value="1"/>
</dbReference>
<dbReference type="Proteomes" id="UP000032633">
    <property type="component" value="Chromosome"/>
</dbReference>
<evidence type="ECO:0008006" key="3">
    <source>
        <dbReference type="Google" id="ProtNLM"/>
    </source>
</evidence>
<dbReference type="InterPro" id="IPR029058">
    <property type="entry name" value="AB_hydrolase_fold"/>
</dbReference>
<dbReference type="STRING" id="1126833.VN24_08035"/>
<dbReference type="SUPFAM" id="SSF53474">
    <property type="entry name" value="alpha/beta-Hydrolases"/>
    <property type="match status" value="1"/>
</dbReference>
<dbReference type="InterPro" id="IPR050583">
    <property type="entry name" value="Mycobacterial_A85_antigen"/>
</dbReference>
<accession>A0A0D5NGK9</accession>
<gene>
    <name evidence="1" type="ORF">VN24_08035</name>
</gene>
<name>A0A0D5NGK9_9BACL</name>
<sequence length="274" mass="31335">MALMECKFFSRKLMLQTSMFVYIPTPTMDDENFGRLEQYFEEGKKYPTLYLLHGLSDDHSAWLRNTSIERYAEAKKIAIVMPAADHSFYTNMAYGKPYYSYISEELPQLARMLFPLSSKREENFVAGLSMGGYGAFKLALSNPEKYAAAASLSGALNLYKVANSLAQKTHKGSPTLLPLHQVAMNAFGDRGDLSGTEHDLKYLAQRVKESNTEIPKLYQCSGTEDYVYEVNKDFKDFTQNIGLDITYEEGPGDHDWKYWDTQIQRVLDWLPVKR</sequence>